<proteinExistence type="predicted"/>
<dbReference type="InterPro" id="IPR032675">
    <property type="entry name" value="LRR_dom_sf"/>
</dbReference>
<name>A0A7J6F914_CANSA</name>
<dbReference type="AlphaFoldDB" id="A0A7J6F914"/>
<evidence type="ECO:0000313" key="2">
    <source>
        <dbReference type="Proteomes" id="UP000525078"/>
    </source>
</evidence>
<gene>
    <name evidence="1" type="ORF">F8388_006403</name>
</gene>
<reference evidence="1 2" key="1">
    <citation type="journal article" date="2020" name="bioRxiv">
        <title>Sequence and annotation of 42 cannabis genomes reveals extensive copy number variation in cannabinoid synthesis and pathogen resistance genes.</title>
        <authorList>
            <person name="Mckernan K.J."/>
            <person name="Helbert Y."/>
            <person name="Kane L.T."/>
            <person name="Ebling H."/>
            <person name="Zhang L."/>
            <person name="Liu B."/>
            <person name="Eaton Z."/>
            <person name="Mclaughlin S."/>
            <person name="Kingan S."/>
            <person name="Baybayan P."/>
            <person name="Concepcion G."/>
            <person name="Jordan M."/>
            <person name="Riva A."/>
            <person name="Barbazuk W."/>
            <person name="Harkins T."/>
        </authorList>
    </citation>
    <scope>NUCLEOTIDE SEQUENCE [LARGE SCALE GENOMIC DNA]</scope>
    <source>
        <strain evidence="2">cv. Jamaican Lion 4</strain>
        <tissue evidence="1">Leaf</tissue>
    </source>
</reference>
<dbReference type="Proteomes" id="UP000525078">
    <property type="component" value="Unassembled WGS sequence"/>
</dbReference>
<organism evidence="1 2">
    <name type="scientific">Cannabis sativa</name>
    <name type="common">Hemp</name>
    <name type="synonym">Marijuana</name>
    <dbReference type="NCBI Taxonomy" id="3483"/>
    <lineage>
        <taxon>Eukaryota</taxon>
        <taxon>Viridiplantae</taxon>
        <taxon>Streptophyta</taxon>
        <taxon>Embryophyta</taxon>
        <taxon>Tracheophyta</taxon>
        <taxon>Spermatophyta</taxon>
        <taxon>Magnoliopsida</taxon>
        <taxon>eudicotyledons</taxon>
        <taxon>Gunneridae</taxon>
        <taxon>Pentapetalae</taxon>
        <taxon>rosids</taxon>
        <taxon>fabids</taxon>
        <taxon>Rosales</taxon>
        <taxon>Cannabaceae</taxon>
        <taxon>Cannabis</taxon>
    </lineage>
</organism>
<evidence type="ECO:0000313" key="1">
    <source>
        <dbReference type="EMBL" id="KAF4367095.1"/>
    </source>
</evidence>
<protein>
    <submittedName>
        <fullName evidence="1">Uncharacterized protein</fullName>
    </submittedName>
</protein>
<accession>A0A7J6F914</accession>
<comment type="caution">
    <text evidence="1">The sequence shown here is derived from an EMBL/GenBank/DDBJ whole genome shotgun (WGS) entry which is preliminary data.</text>
</comment>
<sequence length="156" mass="17450">MSHRNTNSLVCKRWLSLQGLVRSLKLLDWGFLQSGRLTLRFPNLTHVDLLFGSLISTLNSDILLNHKMFYVQIGSHFLADAQAFQAHLLPPKVIDRGLQELANGCPNLRKVALVGATELGLLSLAEECSTLQDLELHKCNDNVLRGIAAYENLQFL</sequence>
<dbReference type="EMBL" id="JAATIP010000144">
    <property type="protein sequence ID" value="KAF4367095.1"/>
    <property type="molecule type" value="Genomic_DNA"/>
</dbReference>
<dbReference type="Gene3D" id="3.80.10.10">
    <property type="entry name" value="Ribonuclease Inhibitor"/>
    <property type="match status" value="1"/>
</dbReference>